<keyword evidence="6" id="KW-0662">Pyridine nucleotide biosynthesis</keyword>
<dbReference type="InterPro" id="IPR002638">
    <property type="entry name" value="Quinolinate_PRibosylTrfase_C"/>
</dbReference>
<dbReference type="InterPro" id="IPR027277">
    <property type="entry name" value="NadC/ModD"/>
</dbReference>
<evidence type="ECO:0000256" key="3">
    <source>
        <dbReference type="ARBA" id="ARBA00009400"/>
    </source>
</evidence>
<name>A0A0B3VQZ8_FRATU</name>
<feature type="domain" description="Quinolinate phosphoribosyl transferase N-terminal" evidence="15">
    <location>
        <begin position="35"/>
        <end position="118"/>
    </location>
</feature>
<evidence type="ECO:0000256" key="7">
    <source>
        <dbReference type="ARBA" id="ARBA00022676"/>
    </source>
</evidence>
<dbReference type="FunFam" id="3.20.20.70:FF:000030">
    <property type="entry name" value="Nicotinate-nucleotide pyrophosphorylase, carboxylating"/>
    <property type="match status" value="1"/>
</dbReference>
<comment type="function">
    <text evidence="1">Involved in the catabolism of quinolinic acid (QA).</text>
</comment>
<dbReference type="Gene3D" id="3.20.20.70">
    <property type="entry name" value="Aldolase class I"/>
    <property type="match status" value="1"/>
</dbReference>
<dbReference type="GO" id="GO:0005737">
    <property type="term" value="C:cytoplasm"/>
    <property type="evidence" value="ECO:0007669"/>
    <property type="project" value="TreeGrafter"/>
</dbReference>
<evidence type="ECO:0000256" key="5">
    <source>
        <dbReference type="ARBA" id="ARBA00011944"/>
    </source>
</evidence>
<feature type="binding site" evidence="13">
    <location>
        <position position="204"/>
    </location>
    <ligand>
        <name>substrate</name>
    </ligand>
</feature>
<dbReference type="AlphaFoldDB" id="A0A0B3VQZ8"/>
<evidence type="ECO:0000256" key="13">
    <source>
        <dbReference type="PIRSR" id="PIRSR006250-1"/>
    </source>
</evidence>
<evidence type="ECO:0000256" key="1">
    <source>
        <dbReference type="ARBA" id="ARBA00003237"/>
    </source>
</evidence>
<dbReference type="RefSeq" id="WP_003016635.1">
    <property type="nucleotide sequence ID" value="NZ_CP009693.1"/>
</dbReference>
<dbReference type="EC" id="2.4.2.19" evidence="5"/>
<dbReference type="Pfam" id="PF02749">
    <property type="entry name" value="QRPTase_N"/>
    <property type="match status" value="1"/>
</dbReference>
<sequence>MADVMLNTDQINKVPNDIITRLVRESLAEDIATGDITAQLAEDIDTTAFCITREEMILCGQDFANEVINQLDKNIQITWLYSDAQKVPVNVRIFELKGNARSILTAERTILNFIQMLSGTATVTNKLVKLISQYKTKLLDTRKTIPGFRLAQKYAVRCGGGFNHRIGLFDAYLIKENHIRSAGGIAKAVTKAKKLDSNKVVEVEVTNLDELNQAIAAKADIVMLDNFSGEDIDIAVSIARGKVALEVSGNIDRNSIVAIAKTGVDFISVGAITKHIKAIDLSLQVQL</sequence>
<dbReference type="GO" id="GO:0004514">
    <property type="term" value="F:nicotinate-nucleotide diphosphorylase (carboxylating) activity"/>
    <property type="evidence" value="ECO:0007669"/>
    <property type="project" value="UniProtKB-EC"/>
</dbReference>
<evidence type="ECO:0000256" key="6">
    <source>
        <dbReference type="ARBA" id="ARBA00022642"/>
    </source>
</evidence>
<comment type="catalytic activity">
    <reaction evidence="10">
        <text>nicotinate beta-D-ribonucleotide + CO2 + diphosphate = quinolinate + 5-phospho-alpha-D-ribose 1-diphosphate + 2 H(+)</text>
        <dbReference type="Rhea" id="RHEA:12733"/>
        <dbReference type="ChEBI" id="CHEBI:15378"/>
        <dbReference type="ChEBI" id="CHEBI:16526"/>
        <dbReference type="ChEBI" id="CHEBI:29959"/>
        <dbReference type="ChEBI" id="CHEBI:33019"/>
        <dbReference type="ChEBI" id="CHEBI:57502"/>
        <dbReference type="ChEBI" id="CHEBI:58017"/>
        <dbReference type="EC" id="2.4.2.19"/>
    </reaction>
</comment>
<dbReference type="UniPathway" id="UPA00253">
    <property type="reaction ID" value="UER00331"/>
</dbReference>
<dbReference type="InterPro" id="IPR013785">
    <property type="entry name" value="Aldolase_TIM"/>
</dbReference>
<evidence type="ECO:0000259" key="14">
    <source>
        <dbReference type="Pfam" id="PF01729"/>
    </source>
</evidence>
<dbReference type="KEGG" id="ftz:CH68_1509"/>
<dbReference type="SUPFAM" id="SSF51690">
    <property type="entry name" value="Nicotinate/Quinolinate PRTase C-terminal domain-like"/>
    <property type="match status" value="1"/>
</dbReference>
<gene>
    <name evidence="17" type="primary">nadC</name>
    <name evidence="17" type="ORF">FWI86_07290</name>
    <name evidence="16" type="ORF">FWJ04_06550</name>
</gene>
<feature type="binding site" evidence="13">
    <location>
        <begin position="269"/>
        <end position="271"/>
    </location>
    <ligand>
        <name>substrate</name>
    </ligand>
</feature>
<keyword evidence="7 12" id="KW-0328">Glycosyltransferase</keyword>
<feature type="binding site" evidence="13">
    <location>
        <begin position="248"/>
        <end position="250"/>
    </location>
    <ligand>
        <name>substrate</name>
    </ligand>
</feature>
<feature type="binding site" evidence="13">
    <location>
        <position position="225"/>
    </location>
    <ligand>
        <name>substrate</name>
    </ligand>
</feature>
<dbReference type="KEGG" id="ftc:DA46_1369"/>
<dbReference type="FunFam" id="3.90.1170.20:FF:000001">
    <property type="entry name" value="Nicotinate-nucleotide diphosphorylase (Carboxylating)"/>
    <property type="match status" value="1"/>
</dbReference>
<evidence type="ECO:0000256" key="12">
    <source>
        <dbReference type="PIRNR" id="PIRNR006250"/>
    </source>
</evidence>
<dbReference type="eggNOG" id="COG0157">
    <property type="taxonomic scope" value="Bacteria"/>
</dbReference>
<dbReference type="CDD" id="cd01572">
    <property type="entry name" value="QPRTase"/>
    <property type="match status" value="1"/>
</dbReference>
<feature type="binding site" evidence="13">
    <location>
        <begin position="141"/>
        <end position="143"/>
    </location>
    <ligand>
        <name>substrate</name>
    </ligand>
</feature>
<comment type="pathway">
    <text evidence="2">Cofactor biosynthesis; NAD(+) biosynthesis; nicotinate D-ribonucleotide from quinolinate: step 1/1.</text>
</comment>
<evidence type="ECO:0000256" key="10">
    <source>
        <dbReference type="ARBA" id="ARBA00047445"/>
    </source>
</evidence>
<reference evidence="17" key="2">
    <citation type="submission" date="2020-02" db="EMBL/GenBank/DDBJ databases">
        <title>Using affinity propagation clustering for identifying bacterial clades and subclades with whole-genome sequences of Francisella tularensis.</title>
        <authorList>
            <person name="Homeier-Bachmann T."/>
            <person name="Abdel-Glil M.Y."/>
            <person name="Hackbart A."/>
            <person name="Hotzel H."/>
            <person name="Tomaso H."/>
        </authorList>
    </citation>
    <scope>NUCLEOTIDE SEQUENCE</scope>
    <source>
        <strain evidence="17">15T0085</strain>
        <strain evidence="16">17T1429</strain>
    </source>
</reference>
<dbReference type="InterPro" id="IPR004393">
    <property type="entry name" value="NadC"/>
</dbReference>
<feature type="binding site" evidence="13">
    <location>
        <position position="165"/>
    </location>
    <ligand>
        <name>substrate</name>
    </ligand>
</feature>
<dbReference type="GO" id="GO:0034213">
    <property type="term" value="P:quinolinate catabolic process"/>
    <property type="evidence" value="ECO:0007669"/>
    <property type="project" value="TreeGrafter"/>
</dbReference>
<feature type="binding site" evidence="13">
    <location>
        <position position="175"/>
    </location>
    <ligand>
        <name>substrate</name>
    </ligand>
</feature>
<dbReference type="PANTHER" id="PTHR32179">
    <property type="entry name" value="NICOTINATE-NUCLEOTIDE PYROPHOSPHORYLASE [CARBOXYLATING]"/>
    <property type="match status" value="1"/>
</dbReference>
<dbReference type="InterPro" id="IPR037128">
    <property type="entry name" value="Quinolinate_PRibosylTase_N_sf"/>
</dbReference>
<dbReference type="PIRSF" id="PIRSF006250">
    <property type="entry name" value="NadC_ModD"/>
    <property type="match status" value="1"/>
</dbReference>
<comment type="subunit">
    <text evidence="4">Hexamer formed by 3 homodimers.</text>
</comment>
<evidence type="ECO:0000256" key="11">
    <source>
        <dbReference type="ARBA" id="ARBA00069173"/>
    </source>
</evidence>
<dbReference type="InterPro" id="IPR036068">
    <property type="entry name" value="Nicotinate_pribotase-like_C"/>
</dbReference>
<feature type="binding site" evidence="13">
    <location>
        <position position="108"/>
    </location>
    <ligand>
        <name>substrate</name>
    </ligand>
</feature>
<keyword evidence="8 12" id="KW-0808">Transferase</keyword>
<protein>
    <recommendedName>
        <fullName evidence="11">Probable nicotinate-nucleotide pyrophosphorylase [carboxylating]</fullName>
        <ecNumber evidence="5">2.4.2.19</ecNumber>
    </recommendedName>
    <alternativeName>
        <fullName evidence="9">Quinolinate phosphoribosyltransferase [decarboxylating]</fullName>
    </alternativeName>
</protein>
<evidence type="ECO:0000259" key="15">
    <source>
        <dbReference type="Pfam" id="PF02749"/>
    </source>
</evidence>
<dbReference type="HOGENOM" id="CLU_039622_0_3_6"/>
<organism evidence="17">
    <name type="scientific">Francisella tularensis subsp. holarctica</name>
    <dbReference type="NCBI Taxonomy" id="119857"/>
    <lineage>
        <taxon>Bacteria</taxon>
        <taxon>Pseudomonadati</taxon>
        <taxon>Pseudomonadota</taxon>
        <taxon>Gammaproteobacteria</taxon>
        <taxon>Thiotrichales</taxon>
        <taxon>Francisellaceae</taxon>
        <taxon>Francisella</taxon>
    </lineage>
</organism>
<dbReference type="InterPro" id="IPR022412">
    <property type="entry name" value="Quinolinate_PRibosylTrfase_N"/>
</dbReference>
<dbReference type="GO" id="GO:0009435">
    <property type="term" value="P:NAD+ biosynthetic process"/>
    <property type="evidence" value="ECO:0007669"/>
    <property type="project" value="UniProtKB-UniPathway"/>
</dbReference>
<evidence type="ECO:0000256" key="4">
    <source>
        <dbReference type="ARBA" id="ARBA00011218"/>
    </source>
</evidence>
<dbReference type="KEGG" id="ftv:CH67_1779"/>
<dbReference type="EMBL" id="JAAGJP010000051">
    <property type="protein sequence ID" value="NDS68809.1"/>
    <property type="molecule type" value="Genomic_DNA"/>
</dbReference>
<dbReference type="EMBL" id="JAAGKH010000049">
    <property type="protein sequence ID" value="NDR89278.1"/>
    <property type="molecule type" value="Genomic_DNA"/>
</dbReference>
<comment type="caution">
    <text evidence="17">The sequence shown here is derived from an EMBL/GenBank/DDBJ whole genome shotgun (WGS) entry which is preliminary data.</text>
</comment>
<proteinExistence type="inferred from homology"/>
<accession>A0A0B3VQZ8</accession>
<comment type="similarity">
    <text evidence="3 12">Belongs to the NadC/ModD family.</text>
</comment>
<evidence type="ECO:0000313" key="16">
    <source>
        <dbReference type="EMBL" id="NDR89278.1"/>
    </source>
</evidence>
<evidence type="ECO:0000313" key="17">
    <source>
        <dbReference type="EMBL" id="NDS68809.1"/>
    </source>
</evidence>
<dbReference type="SUPFAM" id="SSF54675">
    <property type="entry name" value="Nicotinate/Quinolinate PRTase N-terminal domain-like"/>
    <property type="match status" value="1"/>
</dbReference>
<dbReference type="Gene3D" id="3.90.1170.20">
    <property type="entry name" value="Quinolinate phosphoribosyl transferase, N-terminal domain"/>
    <property type="match status" value="1"/>
</dbReference>
<dbReference type="NCBIfam" id="TIGR00078">
    <property type="entry name" value="nadC"/>
    <property type="match status" value="1"/>
</dbReference>
<evidence type="ECO:0000256" key="9">
    <source>
        <dbReference type="ARBA" id="ARBA00033102"/>
    </source>
</evidence>
<evidence type="ECO:0000256" key="2">
    <source>
        <dbReference type="ARBA" id="ARBA00004893"/>
    </source>
</evidence>
<dbReference type="OMA" id="DIVMCDN"/>
<evidence type="ECO:0000256" key="8">
    <source>
        <dbReference type="ARBA" id="ARBA00022679"/>
    </source>
</evidence>
<dbReference type="PANTHER" id="PTHR32179:SF3">
    <property type="entry name" value="NICOTINATE-NUCLEOTIDE PYROPHOSPHORYLASE [CARBOXYLATING]"/>
    <property type="match status" value="1"/>
</dbReference>
<dbReference type="Pfam" id="PF01729">
    <property type="entry name" value="QRPTase_C"/>
    <property type="match status" value="1"/>
</dbReference>
<reference evidence="17" key="1">
    <citation type="submission" date="2019-08" db="EMBL/GenBank/DDBJ databases">
        <authorList>
            <person name="Busch A."/>
        </authorList>
    </citation>
    <scope>NUCLEOTIDE SEQUENCE</scope>
    <source>
        <strain evidence="17">15T0085</strain>
        <strain evidence="16">17T1429</strain>
    </source>
</reference>
<feature type="domain" description="Quinolinate phosphoribosyl transferase C-terminal" evidence="14">
    <location>
        <begin position="121"/>
        <end position="284"/>
    </location>
</feature>